<feature type="compositionally biased region" description="Basic and acidic residues" evidence="6">
    <location>
        <begin position="457"/>
        <end position="468"/>
    </location>
</feature>
<feature type="compositionally biased region" description="Polar residues" evidence="6">
    <location>
        <begin position="1"/>
        <end position="13"/>
    </location>
</feature>
<dbReference type="GO" id="GO:0005730">
    <property type="term" value="C:nucleolus"/>
    <property type="evidence" value="ECO:0007669"/>
    <property type="project" value="UniProtKB-SubCell"/>
</dbReference>
<dbReference type="PANTHER" id="PTHR23236:SF25">
    <property type="entry name" value="RNA-BINDING PROTEIN 34"/>
    <property type="match status" value="1"/>
</dbReference>
<feature type="compositionally biased region" description="Basic and acidic residues" evidence="6">
    <location>
        <begin position="118"/>
        <end position="145"/>
    </location>
</feature>
<evidence type="ECO:0000259" key="7">
    <source>
        <dbReference type="PROSITE" id="PS50102"/>
    </source>
</evidence>
<feature type="domain" description="RRM" evidence="7">
    <location>
        <begin position="153"/>
        <end position="260"/>
    </location>
</feature>
<feature type="compositionally biased region" description="Basic and acidic residues" evidence="6">
    <location>
        <begin position="395"/>
        <end position="421"/>
    </location>
</feature>
<accession>A0A7S2RD22</accession>
<dbReference type="SMART" id="SM00360">
    <property type="entry name" value="RRM"/>
    <property type="match status" value="2"/>
</dbReference>
<dbReference type="PROSITE" id="PS50102">
    <property type="entry name" value="RRM"/>
    <property type="match status" value="2"/>
</dbReference>
<dbReference type="Gene3D" id="3.30.70.330">
    <property type="match status" value="2"/>
</dbReference>
<feature type="compositionally biased region" description="Basic and acidic residues" evidence="6">
    <location>
        <begin position="81"/>
        <end position="94"/>
    </location>
</feature>
<evidence type="ECO:0000256" key="2">
    <source>
        <dbReference type="ARBA" id="ARBA00007077"/>
    </source>
</evidence>
<dbReference type="AlphaFoldDB" id="A0A7S2RD22"/>
<dbReference type="InterPro" id="IPR000504">
    <property type="entry name" value="RRM_dom"/>
</dbReference>
<name>A0A7S2RD22_9STRA</name>
<dbReference type="InterPro" id="IPR012677">
    <property type="entry name" value="Nucleotide-bd_a/b_plait_sf"/>
</dbReference>
<organism evidence="8">
    <name type="scientific">Eucampia antarctica</name>
    <dbReference type="NCBI Taxonomy" id="49252"/>
    <lineage>
        <taxon>Eukaryota</taxon>
        <taxon>Sar</taxon>
        <taxon>Stramenopiles</taxon>
        <taxon>Ochrophyta</taxon>
        <taxon>Bacillariophyta</taxon>
        <taxon>Mediophyceae</taxon>
        <taxon>Biddulphiophycidae</taxon>
        <taxon>Hemiaulales</taxon>
        <taxon>Hemiaulaceae</taxon>
        <taxon>Eucampia</taxon>
    </lineage>
</organism>
<comment type="similarity">
    <text evidence="2">Belongs to the RRM RBM34 family.</text>
</comment>
<evidence type="ECO:0000256" key="6">
    <source>
        <dbReference type="SAM" id="MobiDB-lite"/>
    </source>
</evidence>
<feature type="compositionally biased region" description="Basic residues" evidence="6">
    <location>
        <begin position="439"/>
        <end position="456"/>
    </location>
</feature>
<feature type="domain" description="RRM" evidence="7">
    <location>
        <begin position="266"/>
        <end position="348"/>
    </location>
</feature>
<dbReference type="Pfam" id="PF00076">
    <property type="entry name" value="RRM_1"/>
    <property type="match status" value="2"/>
</dbReference>
<feature type="region of interest" description="Disordered" evidence="6">
    <location>
        <begin position="372"/>
        <end position="468"/>
    </location>
</feature>
<dbReference type="InterPro" id="IPR035979">
    <property type="entry name" value="RBD_domain_sf"/>
</dbReference>
<feature type="compositionally biased region" description="Basic and acidic residues" evidence="6">
    <location>
        <begin position="372"/>
        <end position="381"/>
    </location>
</feature>
<reference evidence="8" key="1">
    <citation type="submission" date="2021-01" db="EMBL/GenBank/DDBJ databases">
        <authorList>
            <person name="Corre E."/>
            <person name="Pelletier E."/>
            <person name="Niang G."/>
            <person name="Scheremetjew M."/>
            <person name="Finn R."/>
            <person name="Kale V."/>
            <person name="Holt S."/>
            <person name="Cochrane G."/>
            <person name="Meng A."/>
            <person name="Brown T."/>
            <person name="Cohen L."/>
        </authorList>
    </citation>
    <scope>NUCLEOTIDE SEQUENCE</scope>
    <source>
        <strain evidence="8">CCMP1452</strain>
    </source>
</reference>
<evidence type="ECO:0000313" key="8">
    <source>
        <dbReference type="EMBL" id="CAD9667365.1"/>
    </source>
</evidence>
<dbReference type="GO" id="GO:0019843">
    <property type="term" value="F:rRNA binding"/>
    <property type="evidence" value="ECO:0007669"/>
    <property type="project" value="TreeGrafter"/>
</dbReference>
<feature type="region of interest" description="Disordered" evidence="6">
    <location>
        <begin position="1"/>
        <end position="145"/>
    </location>
</feature>
<evidence type="ECO:0000256" key="1">
    <source>
        <dbReference type="ARBA" id="ARBA00004604"/>
    </source>
</evidence>
<dbReference type="PANTHER" id="PTHR23236">
    <property type="entry name" value="EUKARYOTIC TRANSLATION INITIATION FACTOR 4B/4H"/>
    <property type="match status" value="1"/>
</dbReference>
<keyword evidence="3 5" id="KW-0694">RNA-binding</keyword>
<sequence length="468" mass="51618">MTITNTLASSIFGDSSKKDKEKKPSSLFNSTYVLPDKPNKTNFTIPVVSTGKKKDEVDVKSTITPGGKKRQKLLAASLLDESNKNEQDKTKDESSVSNNNDVSKEKDETKLPSGDVDESVKENEVKAKADEAGTEESHEDLFKGKRSAEVESRTVFVGNLPITATRKSIAAMFKSCGPVTSARIRSLSTAGIKVSRDQAGNQNLVKKVAVNTNKMQKSMKKTAQGYVVFESEASIPAALELNGKSIEGTELFLRVDRAKATVDSSRSVFVGNLPYRTDESTLRKHFVTGCVLEEDDIENVRIVRDSETMQCRGFGYVLLKGKHLIPEMLNMNDTEYMKKSIRVQICGKRFKGKKGKGPKKKDELIGAAKRHAENFNKEATKKQKLSPPKVNNSKTGKDKVDSNKTGKDKVNSIKTSKDNAKKRGIKKLTPHKAGPSGISKRKASAKKVEKRVKKIQKRMDKGMGKTKK</sequence>
<keyword evidence="4" id="KW-0539">Nucleus</keyword>
<gene>
    <name evidence="8" type="ORF">EANT1437_LOCUS5949</name>
</gene>
<dbReference type="GO" id="GO:0000463">
    <property type="term" value="P:maturation of LSU-rRNA from tricistronic rRNA transcript (SSU-rRNA, 5.8S rRNA, LSU-rRNA)"/>
    <property type="evidence" value="ECO:0007669"/>
    <property type="project" value="TreeGrafter"/>
</dbReference>
<comment type="subcellular location">
    <subcellularLocation>
        <location evidence="1">Nucleus</location>
        <location evidence="1">Nucleolus</location>
    </subcellularLocation>
</comment>
<feature type="compositionally biased region" description="Basic and acidic residues" evidence="6">
    <location>
        <begin position="15"/>
        <end position="24"/>
    </location>
</feature>
<evidence type="ECO:0000256" key="3">
    <source>
        <dbReference type="ARBA" id="ARBA00022884"/>
    </source>
</evidence>
<dbReference type="EMBL" id="HBHI01011605">
    <property type="protein sequence ID" value="CAD9667365.1"/>
    <property type="molecule type" value="Transcribed_RNA"/>
</dbReference>
<proteinExistence type="inferred from homology"/>
<evidence type="ECO:0000256" key="5">
    <source>
        <dbReference type="PROSITE-ProRule" id="PRU00176"/>
    </source>
</evidence>
<dbReference type="SUPFAM" id="SSF54928">
    <property type="entry name" value="RNA-binding domain, RBD"/>
    <property type="match status" value="2"/>
</dbReference>
<protein>
    <recommendedName>
        <fullName evidence="7">RRM domain-containing protein</fullName>
    </recommendedName>
</protein>
<evidence type="ECO:0000256" key="4">
    <source>
        <dbReference type="ARBA" id="ARBA00023242"/>
    </source>
</evidence>